<feature type="transmembrane region" description="Helical" evidence="1">
    <location>
        <begin position="100"/>
        <end position="119"/>
    </location>
</feature>
<dbReference type="AlphaFoldDB" id="A0A1I6MIW6"/>
<proteinExistence type="predicted"/>
<protein>
    <recommendedName>
        <fullName evidence="4">Transmembrane family 220, helix</fullName>
    </recommendedName>
</protein>
<dbReference type="OrthoDB" id="5738534at2"/>
<evidence type="ECO:0000256" key="1">
    <source>
        <dbReference type="SAM" id="Phobius"/>
    </source>
</evidence>
<accession>A0A1I6MIW6</accession>
<reference evidence="2 3" key="1">
    <citation type="submission" date="2016-10" db="EMBL/GenBank/DDBJ databases">
        <authorList>
            <person name="de Groot N.N."/>
        </authorList>
    </citation>
    <scope>NUCLEOTIDE SEQUENCE [LARGE SCALE GENOMIC DNA]</scope>
    <source>
        <strain evidence="2 3">DSM 21001</strain>
    </source>
</reference>
<keyword evidence="1" id="KW-1133">Transmembrane helix</keyword>
<dbReference type="Proteomes" id="UP000199024">
    <property type="component" value="Unassembled WGS sequence"/>
</dbReference>
<dbReference type="RefSeq" id="WP_089839653.1">
    <property type="nucleotide sequence ID" value="NZ_FOZL01000001.1"/>
</dbReference>
<evidence type="ECO:0008006" key="4">
    <source>
        <dbReference type="Google" id="ProtNLM"/>
    </source>
</evidence>
<evidence type="ECO:0000313" key="3">
    <source>
        <dbReference type="Proteomes" id="UP000199024"/>
    </source>
</evidence>
<name>A0A1I6MIW6_9BACT</name>
<feature type="transmembrane region" description="Helical" evidence="1">
    <location>
        <begin position="56"/>
        <end position="78"/>
    </location>
</feature>
<feature type="transmembrane region" description="Helical" evidence="1">
    <location>
        <begin position="31"/>
        <end position="49"/>
    </location>
</feature>
<keyword evidence="1" id="KW-0812">Transmembrane</keyword>
<dbReference type="STRING" id="474950.SAMN05421771_2751"/>
<sequence>MYKLTIVFGVLLLALGLGTYLGTGQQYPTSLIPAYFGLVLAVSGFLANTENTKKRMLWMHIAVTVGLLGFLGTAKSIYDEIKLLQGAYFKLPLAVQEKCAMSVLCLIFTVLCVRSFIAARKARLA</sequence>
<keyword evidence="3" id="KW-1185">Reference proteome</keyword>
<organism evidence="2 3">
    <name type="scientific">Granulicella pectinivorans</name>
    <dbReference type="NCBI Taxonomy" id="474950"/>
    <lineage>
        <taxon>Bacteria</taxon>
        <taxon>Pseudomonadati</taxon>
        <taxon>Acidobacteriota</taxon>
        <taxon>Terriglobia</taxon>
        <taxon>Terriglobales</taxon>
        <taxon>Acidobacteriaceae</taxon>
        <taxon>Granulicella</taxon>
    </lineage>
</organism>
<gene>
    <name evidence="2" type="ORF">SAMN05421771_2751</name>
</gene>
<evidence type="ECO:0000313" key="2">
    <source>
        <dbReference type="EMBL" id="SFS15645.1"/>
    </source>
</evidence>
<keyword evidence="1" id="KW-0472">Membrane</keyword>
<dbReference type="EMBL" id="FOZL01000001">
    <property type="protein sequence ID" value="SFS15645.1"/>
    <property type="molecule type" value="Genomic_DNA"/>
</dbReference>